<feature type="compositionally biased region" description="Polar residues" evidence="1">
    <location>
        <begin position="91"/>
        <end position="107"/>
    </location>
</feature>
<dbReference type="Proteomes" id="UP000887575">
    <property type="component" value="Unassembled WGS sequence"/>
</dbReference>
<keyword evidence="2" id="KW-1185">Reference proteome</keyword>
<evidence type="ECO:0000256" key="1">
    <source>
        <dbReference type="SAM" id="MobiDB-lite"/>
    </source>
</evidence>
<feature type="compositionally biased region" description="Low complexity" evidence="1">
    <location>
        <begin position="377"/>
        <end position="386"/>
    </location>
</feature>
<feature type="region of interest" description="Disordered" evidence="1">
    <location>
        <begin position="84"/>
        <end position="108"/>
    </location>
</feature>
<evidence type="ECO:0000313" key="2">
    <source>
        <dbReference type="Proteomes" id="UP000887575"/>
    </source>
</evidence>
<accession>A0AAF3FUH0</accession>
<evidence type="ECO:0000313" key="3">
    <source>
        <dbReference type="WBParaSite" id="MBELARI_LOCUS9940"/>
    </source>
</evidence>
<dbReference type="WBParaSite" id="MBELARI_LOCUS9940">
    <property type="protein sequence ID" value="MBELARI_LOCUS9940"/>
    <property type="gene ID" value="MBELARI_LOCUS9940"/>
</dbReference>
<proteinExistence type="predicted"/>
<sequence>MDQSADRMETSKEDTVEDQMQILDVCKENGHFSHGNTLLSEQNEDSSKILIKYHQSSEVSLQTLSTSEEVLQEVEKDCIESIDSSEAHEIAQNTTIGEPTAAENQRNPLCPKKSIPIITISLEEVTNFDMNKQELIETDETPILSTEDQLPHQEQIEDTKQKDTIVFELSNLEKKSVVVLEAIKEETGAEVTPDLESSQSDHLIVTKEENYASDQEVSTTTISPTINMDSVASRSTEFENSTHLPTNVEESKLDNEALTDFETIDQKKVGKVSNESKAVGQDPIKEGAGNLEANVEKVTPNLDSSSKVEHPHCIEASTVTPVHTHLSTNSTTLLKNCPLSEKNDEMDDESDVLRDKSSVRGDVKNRQENGGGIQTNQPPQQQSSPQILTVVEIDTTSIQLVEDSGKEEKMKEVREFQL</sequence>
<reference evidence="3" key="1">
    <citation type="submission" date="2024-02" db="UniProtKB">
        <authorList>
            <consortium name="WormBaseParasite"/>
        </authorList>
    </citation>
    <scope>IDENTIFICATION</scope>
</reference>
<protein>
    <submittedName>
        <fullName evidence="3">Uncharacterized protein</fullName>
    </submittedName>
</protein>
<organism evidence="2 3">
    <name type="scientific">Mesorhabditis belari</name>
    <dbReference type="NCBI Taxonomy" id="2138241"/>
    <lineage>
        <taxon>Eukaryota</taxon>
        <taxon>Metazoa</taxon>
        <taxon>Ecdysozoa</taxon>
        <taxon>Nematoda</taxon>
        <taxon>Chromadorea</taxon>
        <taxon>Rhabditida</taxon>
        <taxon>Rhabditina</taxon>
        <taxon>Rhabditomorpha</taxon>
        <taxon>Rhabditoidea</taxon>
        <taxon>Rhabditidae</taxon>
        <taxon>Mesorhabditinae</taxon>
        <taxon>Mesorhabditis</taxon>
    </lineage>
</organism>
<name>A0AAF3FUH0_9BILA</name>
<feature type="region of interest" description="Disordered" evidence="1">
    <location>
        <begin position="337"/>
        <end position="387"/>
    </location>
</feature>
<feature type="compositionally biased region" description="Basic and acidic residues" evidence="1">
    <location>
        <begin position="351"/>
        <end position="367"/>
    </location>
</feature>
<feature type="region of interest" description="Disordered" evidence="1">
    <location>
        <begin position="273"/>
        <end position="293"/>
    </location>
</feature>
<dbReference type="AlphaFoldDB" id="A0AAF3FUH0"/>